<evidence type="ECO:0000313" key="2">
    <source>
        <dbReference type="EMBL" id="PRP90399.1"/>
    </source>
</evidence>
<protein>
    <recommendedName>
        <fullName evidence="4">Lipoprotein</fullName>
    </recommendedName>
</protein>
<dbReference type="EMBL" id="PVNL01000192">
    <property type="protein sequence ID" value="PRP90399.1"/>
    <property type="molecule type" value="Genomic_DNA"/>
</dbReference>
<comment type="caution">
    <text evidence="2">The sequence shown here is derived from an EMBL/GenBank/DDBJ whole genome shotgun (WGS) entry which is preliminary data.</text>
</comment>
<evidence type="ECO:0008006" key="4">
    <source>
        <dbReference type="Google" id="ProtNLM"/>
    </source>
</evidence>
<reference evidence="2 3" key="1">
    <citation type="submission" date="2018-03" db="EMBL/GenBank/DDBJ databases">
        <title>Draft Genome Sequences of the Obligatory Marine Myxobacteria Enhygromyxa salina SWB007.</title>
        <authorList>
            <person name="Poehlein A."/>
            <person name="Moghaddam J.A."/>
            <person name="Harms H."/>
            <person name="Alanjari M."/>
            <person name="Koenig G.M."/>
            <person name="Daniel R."/>
            <person name="Schaeberle T.F."/>
        </authorList>
    </citation>
    <scope>NUCLEOTIDE SEQUENCE [LARGE SCALE GENOMIC DNA]</scope>
    <source>
        <strain evidence="2 3">SWB007</strain>
    </source>
</reference>
<feature type="region of interest" description="Disordered" evidence="1">
    <location>
        <begin position="286"/>
        <end position="306"/>
    </location>
</feature>
<gene>
    <name evidence="2" type="ORF">ENSA7_82840</name>
</gene>
<organism evidence="2 3">
    <name type="scientific">Enhygromyxa salina</name>
    <dbReference type="NCBI Taxonomy" id="215803"/>
    <lineage>
        <taxon>Bacteria</taxon>
        <taxon>Pseudomonadati</taxon>
        <taxon>Myxococcota</taxon>
        <taxon>Polyangia</taxon>
        <taxon>Nannocystales</taxon>
        <taxon>Nannocystaceae</taxon>
        <taxon>Enhygromyxa</taxon>
    </lineage>
</organism>
<dbReference type="PROSITE" id="PS51257">
    <property type="entry name" value="PROKAR_LIPOPROTEIN"/>
    <property type="match status" value="1"/>
</dbReference>
<dbReference type="OrthoDB" id="5505877at2"/>
<accession>A0A2S9XC18</accession>
<dbReference type="AlphaFoldDB" id="A0A2S9XC18"/>
<dbReference type="Proteomes" id="UP000238823">
    <property type="component" value="Unassembled WGS sequence"/>
</dbReference>
<evidence type="ECO:0000313" key="3">
    <source>
        <dbReference type="Proteomes" id="UP000238823"/>
    </source>
</evidence>
<name>A0A2S9XC18_9BACT</name>
<evidence type="ECO:0000256" key="1">
    <source>
        <dbReference type="SAM" id="MobiDB-lite"/>
    </source>
</evidence>
<proteinExistence type="predicted"/>
<sequence>MRPRSQLLRVFAAVVALGCGCGDRDEPDAKPLSATRDLGADARSRVNSFAAVPDWNSFVELLAQRHDLARELLGPHQLSYRAAISTGPVGHDPAEPLPDVPEGRPIYERFSVIDQLELRWGSTPDQPPRLHLEQHNEHEHGRALIVIDERVWSQLDGRAWLERPLEDELWQLWADDAQAAVLDLVQLAGPHVDLGPVEAIEHEGRPALRVSLRANDRPHPERTVEAPVPWRRGAKVTLRSGSIVLDRATGLWLAAQLELSWSFEDSAGRELTGSARFDGDVQIPAQAPVISPPEQSQPVPERERPELLRERLLDGLAGP</sequence>
<dbReference type="RefSeq" id="WP_106095018.1">
    <property type="nucleotide sequence ID" value="NZ_PVNL01000192.1"/>
</dbReference>